<dbReference type="AlphaFoldDB" id="A0A2M8KXE9"/>
<dbReference type="EMBL" id="PFEF01000005">
    <property type="protein sequence ID" value="PJE64600.1"/>
    <property type="molecule type" value="Genomic_DNA"/>
</dbReference>
<reference evidence="3" key="1">
    <citation type="submission" date="2017-09" db="EMBL/GenBank/DDBJ databases">
        <title>Depth-based differentiation of microbial function through sediment-hosted aquifers and enrichment of novel symbionts in the deep terrestrial subsurface.</title>
        <authorList>
            <person name="Probst A.J."/>
            <person name="Ladd B."/>
            <person name="Jarett J.K."/>
            <person name="Geller-Mcgrath D.E."/>
            <person name="Sieber C.M.K."/>
            <person name="Emerson J.B."/>
            <person name="Anantharaman K."/>
            <person name="Thomas B.C."/>
            <person name="Malmstrom R."/>
            <person name="Stieglmeier M."/>
            <person name="Klingl A."/>
            <person name="Woyke T."/>
            <person name="Ryan C.M."/>
            <person name="Banfield J.F."/>
        </authorList>
    </citation>
    <scope>NUCLEOTIDE SEQUENCE [LARGE SCALE GENOMIC DNA]</scope>
</reference>
<accession>A0A2M8KXE9</accession>
<dbReference type="GO" id="GO:0008757">
    <property type="term" value="F:S-adenosylmethionine-dependent methyltransferase activity"/>
    <property type="evidence" value="ECO:0007669"/>
    <property type="project" value="InterPro"/>
</dbReference>
<protein>
    <recommendedName>
        <fullName evidence="1">Methyltransferase type 11 domain-containing protein</fullName>
    </recommendedName>
</protein>
<evidence type="ECO:0000313" key="3">
    <source>
        <dbReference type="Proteomes" id="UP000229098"/>
    </source>
</evidence>
<feature type="domain" description="Methyltransferase type 11" evidence="1">
    <location>
        <begin position="80"/>
        <end position="128"/>
    </location>
</feature>
<evidence type="ECO:0000259" key="1">
    <source>
        <dbReference type="Pfam" id="PF08241"/>
    </source>
</evidence>
<dbReference type="Pfam" id="PF08241">
    <property type="entry name" value="Methyltransf_11"/>
    <property type="match status" value="1"/>
</dbReference>
<sequence length="248" mass="28250">MKNASQISDAALTLLHGRIIKKKPFLKKIYEDFYKEQKEKIPAIGKQPVIVELGSGSGFIKDIIPNTITSDVLELPGIDMQFSALQMPFASSSVDVFLMLNTFHHIPDAEAFLHEMERCLKKGGRIIMIEPANTLWARFIYKNFHPEPFDPSAGWRFHSKGPLLSANGALPWIVFLRDRARFDKEYKSFRIVALRMHTPFRYLVSGGVSMRGLLPLFLYPVVKGVEYLLMPLSGYIGMFITIEVEKIE</sequence>
<dbReference type="InterPro" id="IPR013216">
    <property type="entry name" value="Methyltransf_11"/>
</dbReference>
<evidence type="ECO:0000313" key="2">
    <source>
        <dbReference type="EMBL" id="PJE64600.1"/>
    </source>
</evidence>
<organism evidence="2 3">
    <name type="scientific">Candidatus Ryanbacteria bacterium CG10_big_fil_rev_8_21_14_0_10_43_42</name>
    <dbReference type="NCBI Taxonomy" id="1974864"/>
    <lineage>
        <taxon>Bacteria</taxon>
        <taxon>Candidatus Ryaniibacteriota</taxon>
    </lineage>
</organism>
<dbReference type="SUPFAM" id="SSF53335">
    <property type="entry name" value="S-adenosyl-L-methionine-dependent methyltransferases"/>
    <property type="match status" value="1"/>
</dbReference>
<dbReference type="InterPro" id="IPR029063">
    <property type="entry name" value="SAM-dependent_MTases_sf"/>
</dbReference>
<gene>
    <name evidence="2" type="ORF">COU90_02050</name>
</gene>
<dbReference type="Proteomes" id="UP000229098">
    <property type="component" value="Unassembled WGS sequence"/>
</dbReference>
<dbReference type="Gene3D" id="3.40.50.150">
    <property type="entry name" value="Vaccinia Virus protein VP39"/>
    <property type="match status" value="1"/>
</dbReference>
<proteinExistence type="predicted"/>
<name>A0A2M8KXE9_9BACT</name>
<comment type="caution">
    <text evidence="2">The sequence shown here is derived from an EMBL/GenBank/DDBJ whole genome shotgun (WGS) entry which is preliminary data.</text>
</comment>